<reference evidence="6" key="3">
    <citation type="submission" date="2020-02" db="EMBL/GenBank/DDBJ databases">
        <authorList>
            <person name="Sarangi A.N."/>
            <person name="Ghosh S."/>
            <person name="Mukherjee M."/>
            <person name="Tripathy S."/>
        </authorList>
    </citation>
    <scope>NUCLEOTIDE SEQUENCE</scope>
    <source>
        <strain evidence="6">BDU141951</strain>
    </source>
</reference>
<dbReference type="GO" id="GO:0000976">
    <property type="term" value="F:transcription cis-regulatory region binding"/>
    <property type="evidence" value="ECO:0007669"/>
    <property type="project" value="TreeGrafter"/>
</dbReference>
<proteinExistence type="predicted"/>
<evidence type="ECO:0000256" key="3">
    <source>
        <dbReference type="ARBA" id="ARBA00023015"/>
    </source>
</evidence>
<dbReference type="CDD" id="cd00383">
    <property type="entry name" value="trans_reg_C"/>
    <property type="match status" value="1"/>
</dbReference>
<evidence type="ECO:0000256" key="5">
    <source>
        <dbReference type="ARBA" id="ARBA00023163"/>
    </source>
</evidence>
<dbReference type="InterPro" id="IPR001867">
    <property type="entry name" value="OmpR/PhoB-type_DNA-bd"/>
</dbReference>
<keyword evidence="3" id="KW-0805">Transcription regulation</keyword>
<dbReference type="GO" id="GO:0006355">
    <property type="term" value="P:regulation of DNA-templated transcription"/>
    <property type="evidence" value="ECO:0007669"/>
    <property type="project" value="InterPro"/>
</dbReference>
<dbReference type="InterPro" id="IPR039420">
    <property type="entry name" value="WalR-like"/>
</dbReference>
<evidence type="ECO:0000313" key="6">
    <source>
        <dbReference type="EMBL" id="NEV68137.1"/>
    </source>
</evidence>
<dbReference type="GO" id="GO:0005829">
    <property type="term" value="C:cytosol"/>
    <property type="evidence" value="ECO:0007669"/>
    <property type="project" value="TreeGrafter"/>
</dbReference>
<dbReference type="GO" id="GO:0000156">
    <property type="term" value="F:phosphorelay response regulator activity"/>
    <property type="evidence" value="ECO:0007669"/>
    <property type="project" value="TreeGrafter"/>
</dbReference>
<protein>
    <submittedName>
        <fullName evidence="6">Response regulator transcription factor</fullName>
    </submittedName>
</protein>
<gene>
    <name evidence="6" type="ORF">QQ91_013550</name>
</gene>
<evidence type="ECO:0000256" key="4">
    <source>
        <dbReference type="ARBA" id="ARBA00023125"/>
    </source>
</evidence>
<dbReference type="Pfam" id="PF00072">
    <property type="entry name" value="Response_reg"/>
    <property type="match status" value="1"/>
</dbReference>
<keyword evidence="5" id="KW-0804">Transcription</keyword>
<reference evidence="6" key="2">
    <citation type="journal article" date="2015" name="Genome Announc.">
        <title>Draft Genome Sequence of Filamentous Marine Cyanobacterium Lyngbya confervoides Strain BDU141951.</title>
        <authorList>
            <person name="Chandrababunaidu M.M."/>
            <person name="Sen D."/>
            <person name="Tripathy S."/>
        </authorList>
    </citation>
    <scope>NUCLEOTIDE SEQUENCE</scope>
    <source>
        <strain evidence="6">BDU141951</strain>
    </source>
</reference>
<dbReference type="Gene3D" id="6.10.250.690">
    <property type="match status" value="1"/>
</dbReference>
<dbReference type="InterPro" id="IPR001789">
    <property type="entry name" value="Sig_transdc_resp-reg_receiver"/>
</dbReference>
<sequence>MSRILIVEDEPRIVSFLAKGLQANGFTTTHAPDAAQARNLALDGDFDLIILDLGLPDQDGMMLLNELRGQGFGQPIIILTARDDIHDKLDGFAAGADDYVTKPFRFEELLARIKARLRNAQPQTTPNDHLLTIGAIELDQLTHRVQVSGQIVELSAREFALTETFMRHAGQVLSREQLLDRVWGYDYDPGSNIVDVYVGYLRKKLGDRCIETVRGMGYRMLT</sequence>
<dbReference type="FunFam" id="1.10.10.10:FF:000005">
    <property type="entry name" value="Two-component system response regulator"/>
    <property type="match status" value="1"/>
</dbReference>
<dbReference type="Gene3D" id="1.10.10.10">
    <property type="entry name" value="Winged helix-like DNA-binding domain superfamily/Winged helix DNA-binding domain"/>
    <property type="match status" value="1"/>
</dbReference>
<dbReference type="PANTHER" id="PTHR48111">
    <property type="entry name" value="REGULATOR OF RPOS"/>
    <property type="match status" value="1"/>
</dbReference>
<dbReference type="InterPro" id="IPR036388">
    <property type="entry name" value="WH-like_DNA-bd_sf"/>
</dbReference>
<accession>A0A0C1V760</accession>
<dbReference type="SMART" id="SM00448">
    <property type="entry name" value="REC"/>
    <property type="match status" value="1"/>
</dbReference>
<keyword evidence="2" id="KW-0902">Two-component regulatory system</keyword>
<dbReference type="GO" id="GO:0032993">
    <property type="term" value="C:protein-DNA complex"/>
    <property type="evidence" value="ECO:0007669"/>
    <property type="project" value="TreeGrafter"/>
</dbReference>
<dbReference type="PROSITE" id="PS51755">
    <property type="entry name" value="OMPR_PHOB"/>
    <property type="match status" value="1"/>
</dbReference>
<dbReference type="SUPFAM" id="SSF52172">
    <property type="entry name" value="CheY-like"/>
    <property type="match status" value="1"/>
</dbReference>
<dbReference type="PANTHER" id="PTHR48111:SF38">
    <property type="entry name" value="TWO-COMPONENT RESPONSE REGULATOR"/>
    <property type="match status" value="1"/>
</dbReference>
<evidence type="ECO:0000256" key="2">
    <source>
        <dbReference type="ARBA" id="ARBA00023012"/>
    </source>
</evidence>
<evidence type="ECO:0000256" key="1">
    <source>
        <dbReference type="ARBA" id="ARBA00022553"/>
    </source>
</evidence>
<dbReference type="CDD" id="cd17624">
    <property type="entry name" value="REC_OmpR_PmrA-like"/>
    <property type="match status" value="1"/>
</dbReference>
<dbReference type="Pfam" id="PF00486">
    <property type="entry name" value="Trans_reg_C"/>
    <property type="match status" value="1"/>
</dbReference>
<dbReference type="EMBL" id="JTHE02000003">
    <property type="protein sequence ID" value="NEV68137.1"/>
    <property type="molecule type" value="Genomic_DNA"/>
</dbReference>
<dbReference type="AlphaFoldDB" id="A0A0C1V760"/>
<keyword evidence="4" id="KW-0238">DNA-binding</keyword>
<comment type="caution">
    <text evidence="6">The sequence shown here is derived from an EMBL/GenBank/DDBJ whole genome shotgun (WGS) entry which is preliminary data.</text>
</comment>
<dbReference type="PROSITE" id="PS50110">
    <property type="entry name" value="RESPONSE_REGULATORY"/>
    <property type="match status" value="1"/>
</dbReference>
<organism evidence="6">
    <name type="scientific">Lyngbya confervoides BDU141951</name>
    <dbReference type="NCBI Taxonomy" id="1574623"/>
    <lineage>
        <taxon>Bacteria</taxon>
        <taxon>Bacillati</taxon>
        <taxon>Cyanobacteriota</taxon>
        <taxon>Cyanophyceae</taxon>
        <taxon>Oscillatoriophycideae</taxon>
        <taxon>Oscillatoriales</taxon>
        <taxon>Microcoleaceae</taxon>
        <taxon>Lyngbya</taxon>
    </lineage>
</organism>
<dbReference type="SMART" id="SM00862">
    <property type="entry name" value="Trans_reg_C"/>
    <property type="match status" value="1"/>
</dbReference>
<name>A0A0C1V760_9CYAN</name>
<reference evidence="6" key="1">
    <citation type="submission" date="2014-11" db="EMBL/GenBank/DDBJ databases">
        <authorList>
            <person name="Malar M.C."/>
            <person name="Sen D."/>
            <person name="Tripathy S."/>
        </authorList>
    </citation>
    <scope>NUCLEOTIDE SEQUENCE</scope>
    <source>
        <strain evidence="6">BDU141951</strain>
    </source>
</reference>
<dbReference type="InterPro" id="IPR011006">
    <property type="entry name" value="CheY-like_superfamily"/>
</dbReference>
<keyword evidence="1" id="KW-0597">Phosphoprotein</keyword>
<dbReference type="Gene3D" id="3.40.50.2300">
    <property type="match status" value="1"/>
</dbReference>